<reference evidence="3 4" key="1">
    <citation type="submission" date="2019-07" db="EMBL/GenBank/DDBJ databases">
        <title>Novel species of Flavobacterium.</title>
        <authorList>
            <person name="Liu Q."/>
            <person name="Xin Y.-H."/>
        </authorList>
    </citation>
    <scope>NUCLEOTIDE SEQUENCE [LARGE SCALE GENOMIC DNA]</scope>
    <source>
        <strain evidence="3 4">LB3P56</strain>
    </source>
</reference>
<feature type="transmembrane region" description="Helical" evidence="1">
    <location>
        <begin position="42"/>
        <end position="59"/>
    </location>
</feature>
<feature type="transmembrane region" description="Helical" evidence="1">
    <location>
        <begin position="248"/>
        <end position="266"/>
    </location>
</feature>
<dbReference type="AlphaFoldDB" id="A0A553C885"/>
<dbReference type="Pfam" id="PF01757">
    <property type="entry name" value="Acyl_transf_3"/>
    <property type="match status" value="1"/>
</dbReference>
<organism evidence="3 4">
    <name type="scientific">Flavobacterium franklandianum</name>
    <dbReference type="NCBI Taxonomy" id="2594430"/>
    <lineage>
        <taxon>Bacteria</taxon>
        <taxon>Pseudomonadati</taxon>
        <taxon>Bacteroidota</taxon>
        <taxon>Flavobacteriia</taxon>
        <taxon>Flavobacteriales</taxon>
        <taxon>Flavobacteriaceae</taxon>
        <taxon>Flavobacterium</taxon>
    </lineage>
</organism>
<keyword evidence="1" id="KW-0812">Transmembrane</keyword>
<feature type="transmembrane region" description="Helical" evidence="1">
    <location>
        <begin position="156"/>
        <end position="174"/>
    </location>
</feature>
<name>A0A553C885_9FLAO</name>
<keyword evidence="3" id="KW-0808">Transferase</keyword>
<dbReference type="GO" id="GO:0016747">
    <property type="term" value="F:acyltransferase activity, transferring groups other than amino-acyl groups"/>
    <property type="evidence" value="ECO:0007669"/>
    <property type="project" value="InterPro"/>
</dbReference>
<feature type="transmembrane region" description="Helical" evidence="1">
    <location>
        <begin position="180"/>
        <end position="197"/>
    </location>
</feature>
<dbReference type="OrthoDB" id="9816048at2"/>
<dbReference type="RefSeq" id="WP_144071757.1">
    <property type="nucleotide sequence ID" value="NZ_VJZR01000011.1"/>
</dbReference>
<feature type="transmembrane region" description="Helical" evidence="1">
    <location>
        <begin position="9"/>
        <end position="30"/>
    </location>
</feature>
<keyword evidence="1" id="KW-1133">Transmembrane helix</keyword>
<evidence type="ECO:0000313" key="3">
    <source>
        <dbReference type="EMBL" id="TRX16696.1"/>
    </source>
</evidence>
<protein>
    <submittedName>
        <fullName evidence="3">Acyltransferase</fullName>
    </submittedName>
</protein>
<feature type="transmembrane region" description="Helical" evidence="1">
    <location>
        <begin position="80"/>
        <end position="98"/>
    </location>
</feature>
<dbReference type="Proteomes" id="UP000318585">
    <property type="component" value="Unassembled WGS sequence"/>
</dbReference>
<evidence type="ECO:0000256" key="1">
    <source>
        <dbReference type="SAM" id="Phobius"/>
    </source>
</evidence>
<dbReference type="InterPro" id="IPR052734">
    <property type="entry name" value="Nod_factor_acetyltransferase"/>
</dbReference>
<dbReference type="EMBL" id="VJZR01000011">
    <property type="protein sequence ID" value="TRX16696.1"/>
    <property type="molecule type" value="Genomic_DNA"/>
</dbReference>
<keyword evidence="4" id="KW-1185">Reference proteome</keyword>
<feature type="transmembrane region" description="Helical" evidence="1">
    <location>
        <begin position="209"/>
        <end position="228"/>
    </location>
</feature>
<keyword evidence="1" id="KW-0472">Membrane</keyword>
<evidence type="ECO:0000313" key="4">
    <source>
        <dbReference type="Proteomes" id="UP000318585"/>
    </source>
</evidence>
<feature type="transmembrane region" description="Helical" evidence="1">
    <location>
        <begin position="126"/>
        <end position="147"/>
    </location>
</feature>
<comment type="caution">
    <text evidence="3">The sequence shown here is derived from an EMBL/GenBank/DDBJ whole genome shotgun (WGS) entry which is preliminary data.</text>
</comment>
<accession>A0A553C885</accession>
<feature type="transmembrane region" description="Helical" evidence="1">
    <location>
        <begin position="312"/>
        <end position="332"/>
    </location>
</feature>
<feature type="transmembrane region" description="Helical" evidence="1">
    <location>
        <begin position="278"/>
        <end position="296"/>
    </location>
</feature>
<evidence type="ECO:0000259" key="2">
    <source>
        <dbReference type="Pfam" id="PF01757"/>
    </source>
</evidence>
<dbReference type="PANTHER" id="PTHR37312">
    <property type="entry name" value="MEMBRANE-BOUND ACYLTRANSFERASE YKRP-RELATED"/>
    <property type="match status" value="1"/>
</dbReference>
<proteinExistence type="predicted"/>
<dbReference type="InterPro" id="IPR002656">
    <property type="entry name" value="Acyl_transf_3_dom"/>
</dbReference>
<gene>
    <name evidence="3" type="ORF">FNW17_12085</name>
</gene>
<feature type="domain" description="Acyltransferase 3" evidence="2">
    <location>
        <begin position="11"/>
        <end position="330"/>
    </location>
</feature>
<dbReference type="PANTHER" id="PTHR37312:SF1">
    <property type="entry name" value="MEMBRANE-BOUND ACYLTRANSFERASE YKRP-RELATED"/>
    <property type="match status" value="1"/>
</dbReference>
<sequence length="378" mass="44914">MKENDKRILIFDIAKGISIILMTIGRYDFINMYPYLMQFQEVALFFRMPTFIFVSGYLFSERLNFKRFLYHKIDGLLKPLISFILSLTLLNIIFYAIVSDVATFNVVLGLIANLARYFYHGSFDGIYVSFWFILALFLGQVTLKGFLEIKGLNKPLNYRLLIAFFVVLFVLNSIKIKFYWTEYIPIFFTYLLIGYSFQKISKRFLNETSFFYSKIMIVFPILFFISIFIMNQLNIKINFSLGGLEFNFHYLLALSLLGVFTVLYLCRYIEKIPILNSFLVYCSKASFYILAFHIFIKDVYYVLFDLKTYNPVLHTLLFISNIILCCLIYRFLQRVPFVRIIFYPIKVIVLNKDEIRLLKSKYINRFIPKDIFLDIVVR</sequence>
<keyword evidence="3" id="KW-0012">Acyltransferase</keyword>